<name>A0ABU6RUW0_9FABA</name>
<feature type="compositionally biased region" description="Basic and acidic residues" evidence="1">
    <location>
        <begin position="31"/>
        <end position="52"/>
    </location>
</feature>
<organism evidence="2 3">
    <name type="scientific">Stylosanthes scabra</name>
    <dbReference type="NCBI Taxonomy" id="79078"/>
    <lineage>
        <taxon>Eukaryota</taxon>
        <taxon>Viridiplantae</taxon>
        <taxon>Streptophyta</taxon>
        <taxon>Embryophyta</taxon>
        <taxon>Tracheophyta</taxon>
        <taxon>Spermatophyta</taxon>
        <taxon>Magnoliopsida</taxon>
        <taxon>eudicotyledons</taxon>
        <taxon>Gunneridae</taxon>
        <taxon>Pentapetalae</taxon>
        <taxon>rosids</taxon>
        <taxon>fabids</taxon>
        <taxon>Fabales</taxon>
        <taxon>Fabaceae</taxon>
        <taxon>Papilionoideae</taxon>
        <taxon>50 kb inversion clade</taxon>
        <taxon>dalbergioids sensu lato</taxon>
        <taxon>Dalbergieae</taxon>
        <taxon>Pterocarpus clade</taxon>
        <taxon>Stylosanthes</taxon>
    </lineage>
</organism>
<dbReference type="Proteomes" id="UP001341840">
    <property type="component" value="Unassembled WGS sequence"/>
</dbReference>
<evidence type="ECO:0000313" key="3">
    <source>
        <dbReference type="Proteomes" id="UP001341840"/>
    </source>
</evidence>
<reference evidence="2 3" key="1">
    <citation type="journal article" date="2023" name="Plants (Basel)">
        <title>Bridging the Gap: Combining Genomics and Transcriptomics Approaches to Understand Stylosanthes scabra, an Orphan Legume from the Brazilian Caatinga.</title>
        <authorList>
            <person name="Ferreira-Neto J.R.C."/>
            <person name="da Silva M.D."/>
            <person name="Binneck E."/>
            <person name="de Melo N.F."/>
            <person name="da Silva R.H."/>
            <person name="de Melo A.L.T.M."/>
            <person name="Pandolfi V."/>
            <person name="Bustamante F.O."/>
            <person name="Brasileiro-Vidal A.C."/>
            <person name="Benko-Iseppon A.M."/>
        </authorList>
    </citation>
    <scope>NUCLEOTIDE SEQUENCE [LARGE SCALE GENOMIC DNA]</scope>
    <source>
        <tissue evidence="2">Leaves</tissue>
    </source>
</reference>
<feature type="region of interest" description="Disordered" evidence="1">
    <location>
        <begin position="23"/>
        <end position="97"/>
    </location>
</feature>
<evidence type="ECO:0000256" key="1">
    <source>
        <dbReference type="SAM" id="MobiDB-lite"/>
    </source>
</evidence>
<protein>
    <submittedName>
        <fullName evidence="2">Uncharacterized protein</fullName>
    </submittedName>
</protein>
<evidence type="ECO:0000313" key="2">
    <source>
        <dbReference type="EMBL" id="MED6127548.1"/>
    </source>
</evidence>
<sequence length="97" mass="11412">MKCFITWQLERENSGLFDRKPIINSSLNETNEPKKKNEERKLEEQEIKKWSILDRASTPRRPRPHLRDKQPTPRRGCQHLGVAQQPSRTPRALKANA</sequence>
<keyword evidence="3" id="KW-1185">Reference proteome</keyword>
<comment type="caution">
    <text evidence="2">The sequence shown here is derived from an EMBL/GenBank/DDBJ whole genome shotgun (WGS) entry which is preliminary data.</text>
</comment>
<proteinExistence type="predicted"/>
<accession>A0ABU6RUW0</accession>
<gene>
    <name evidence="2" type="ORF">PIB30_089050</name>
</gene>
<dbReference type="EMBL" id="JASCZI010031854">
    <property type="protein sequence ID" value="MED6127548.1"/>
    <property type="molecule type" value="Genomic_DNA"/>
</dbReference>